<sequence length="235" mass="22720">MKIFRSFFAVSLTIAGAAASSCTAAVALSWSIITDASSRGTSGCNGDAGCLAIEGDAACNSQVLISGGTCEKLRVRQNGGLECTVSETCFQYTDGSLLCLDTSTGEYHDDVGGTGSTVSGVYTAPNGQVQTGTGTPSATAAPSTSATRSGAVQASAAAAARSKSSSFDAVPSSSTSPATSLATSLAPSRSGSATSATTQPSATAATQSGGSAGGAVVTLQAVLGTAVLLLCAGMV</sequence>
<accession>A0A1V8T4Q2</accession>
<feature type="region of interest" description="Disordered" evidence="1">
    <location>
        <begin position="165"/>
        <end position="210"/>
    </location>
</feature>
<feature type="chain" id="PRO_5013048460" evidence="2">
    <location>
        <begin position="20"/>
        <end position="235"/>
    </location>
</feature>
<dbReference type="Proteomes" id="UP000192596">
    <property type="component" value="Unassembled WGS sequence"/>
</dbReference>
<gene>
    <name evidence="3" type="ORF">B0A48_08985</name>
</gene>
<reference evidence="4" key="1">
    <citation type="submission" date="2017-03" db="EMBL/GenBank/DDBJ databases">
        <title>Genomes of endolithic fungi from Antarctica.</title>
        <authorList>
            <person name="Coleine C."/>
            <person name="Masonjones S."/>
            <person name="Stajich J.E."/>
        </authorList>
    </citation>
    <scope>NUCLEOTIDE SEQUENCE [LARGE SCALE GENOMIC DNA]</scope>
    <source>
        <strain evidence="4">CCFEE 5527</strain>
    </source>
</reference>
<protein>
    <submittedName>
        <fullName evidence="3">Uncharacterized protein</fullName>
    </submittedName>
</protein>
<organism evidence="3 4">
    <name type="scientific">Cryoendolithus antarcticus</name>
    <dbReference type="NCBI Taxonomy" id="1507870"/>
    <lineage>
        <taxon>Eukaryota</taxon>
        <taxon>Fungi</taxon>
        <taxon>Dikarya</taxon>
        <taxon>Ascomycota</taxon>
        <taxon>Pezizomycotina</taxon>
        <taxon>Dothideomycetes</taxon>
        <taxon>Dothideomycetidae</taxon>
        <taxon>Cladosporiales</taxon>
        <taxon>Cladosporiaceae</taxon>
        <taxon>Cryoendolithus</taxon>
    </lineage>
</organism>
<dbReference type="PROSITE" id="PS51257">
    <property type="entry name" value="PROKAR_LIPOPROTEIN"/>
    <property type="match status" value="1"/>
</dbReference>
<evidence type="ECO:0000256" key="1">
    <source>
        <dbReference type="SAM" id="MobiDB-lite"/>
    </source>
</evidence>
<dbReference type="InParanoid" id="A0A1V8T4Q2"/>
<name>A0A1V8T4Q2_9PEZI</name>
<feature type="compositionally biased region" description="Low complexity" evidence="1">
    <location>
        <begin position="131"/>
        <end position="147"/>
    </location>
</feature>
<proteinExistence type="predicted"/>
<evidence type="ECO:0000256" key="2">
    <source>
        <dbReference type="SAM" id="SignalP"/>
    </source>
</evidence>
<keyword evidence="4" id="KW-1185">Reference proteome</keyword>
<comment type="caution">
    <text evidence="3">The sequence shown here is derived from an EMBL/GenBank/DDBJ whole genome shotgun (WGS) entry which is preliminary data.</text>
</comment>
<dbReference type="EMBL" id="NAJO01000017">
    <property type="protein sequence ID" value="OQO06395.1"/>
    <property type="molecule type" value="Genomic_DNA"/>
</dbReference>
<evidence type="ECO:0000313" key="4">
    <source>
        <dbReference type="Proteomes" id="UP000192596"/>
    </source>
</evidence>
<dbReference type="OrthoDB" id="3789909at2759"/>
<feature type="signal peptide" evidence="2">
    <location>
        <begin position="1"/>
        <end position="19"/>
    </location>
</feature>
<dbReference type="AlphaFoldDB" id="A0A1V8T4Q2"/>
<keyword evidence="2" id="KW-0732">Signal</keyword>
<evidence type="ECO:0000313" key="3">
    <source>
        <dbReference type="EMBL" id="OQO06395.1"/>
    </source>
</evidence>
<feature type="region of interest" description="Disordered" evidence="1">
    <location>
        <begin position="118"/>
        <end position="147"/>
    </location>
</feature>